<dbReference type="PANTHER" id="PTHR46410:SF26">
    <property type="entry name" value="BULB-TYPE LECTIN DOMAIN-CONTAINING PROTEIN-RELATED"/>
    <property type="match status" value="1"/>
</dbReference>
<proteinExistence type="predicted"/>
<dbReference type="Gene3D" id="1.10.150.60">
    <property type="entry name" value="ARID DNA-binding domain"/>
    <property type="match status" value="1"/>
</dbReference>
<dbReference type="InterPro" id="IPR054722">
    <property type="entry name" value="PolX-like_BBD"/>
</dbReference>
<organism evidence="3 4">
    <name type="scientific">Helianthus annuus</name>
    <name type="common">Common sunflower</name>
    <dbReference type="NCBI Taxonomy" id="4232"/>
    <lineage>
        <taxon>Eukaryota</taxon>
        <taxon>Viridiplantae</taxon>
        <taxon>Streptophyta</taxon>
        <taxon>Embryophyta</taxon>
        <taxon>Tracheophyta</taxon>
        <taxon>Spermatophyta</taxon>
        <taxon>Magnoliopsida</taxon>
        <taxon>eudicotyledons</taxon>
        <taxon>Gunneridae</taxon>
        <taxon>Pentapetalae</taxon>
        <taxon>asterids</taxon>
        <taxon>campanulids</taxon>
        <taxon>Asterales</taxon>
        <taxon>Asteraceae</taxon>
        <taxon>Asteroideae</taxon>
        <taxon>Heliantheae alliance</taxon>
        <taxon>Heliantheae</taxon>
        <taxon>Helianthus</taxon>
    </lineage>
</organism>
<evidence type="ECO:0000313" key="4">
    <source>
        <dbReference type="Proteomes" id="UP000215914"/>
    </source>
</evidence>
<dbReference type="PANTHER" id="PTHR46410">
    <property type="entry name" value="AT-RICH INTERACTIVE DOMAIN-CONTAINING PROTEIN 2"/>
    <property type="match status" value="1"/>
</dbReference>
<dbReference type="InterPro" id="IPR001606">
    <property type="entry name" value="ARID_dom"/>
</dbReference>
<dbReference type="Proteomes" id="UP000215914">
    <property type="component" value="Unassembled WGS sequence"/>
</dbReference>
<accession>A0A9K3N2E6</accession>
<evidence type="ECO:0000256" key="1">
    <source>
        <dbReference type="SAM" id="MobiDB-lite"/>
    </source>
</evidence>
<dbReference type="EMBL" id="MNCJ02000326">
    <property type="protein sequence ID" value="KAF5784492.1"/>
    <property type="molecule type" value="Genomic_DNA"/>
</dbReference>
<dbReference type="AlphaFoldDB" id="A0A9K3N2E6"/>
<dbReference type="CDD" id="cd16100">
    <property type="entry name" value="ARID"/>
    <property type="match status" value="1"/>
</dbReference>
<dbReference type="PROSITE" id="PS51011">
    <property type="entry name" value="ARID"/>
    <property type="match status" value="1"/>
</dbReference>
<reference evidence="3" key="1">
    <citation type="journal article" date="2017" name="Nature">
        <title>The sunflower genome provides insights into oil metabolism, flowering and Asterid evolution.</title>
        <authorList>
            <person name="Badouin H."/>
            <person name="Gouzy J."/>
            <person name="Grassa C.J."/>
            <person name="Murat F."/>
            <person name="Staton S.E."/>
            <person name="Cottret L."/>
            <person name="Lelandais-Briere C."/>
            <person name="Owens G.L."/>
            <person name="Carrere S."/>
            <person name="Mayjonade B."/>
            <person name="Legrand L."/>
            <person name="Gill N."/>
            <person name="Kane N.C."/>
            <person name="Bowers J.E."/>
            <person name="Hubner S."/>
            <person name="Bellec A."/>
            <person name="Berard A."/>
            <person name="Berges H."/>
            <person name="Blanchet N."/>
            <person name="Boniface M.C."/>
            <person name="Brunel D."/>
            <person name="Catrice O."/>
            <person name="Chaidir N."/>
            <person name="Claudel C."/>
            <person name="Donnadieu C."/>
            <person name="Faraut T."/>
            <person name="Fievet G."/>
            <person name="Helmstetter N."/>
            <person name="King M."/>
            <person name="Knapp S.J."/>
            <person name="Lai Z."/>
            <person name="Le Paslier M.C."/>
            <person name="Lippi Y."/>
            <person name="Lorenzon L."/>
            <person name="Mandel J.R."/>
            <person name="Marage G."/>
            <person name="Marchand G."/>
            <person name="Marquand E."/>
            <person name="Bret-Mestries E."/>
            <person name="Morien E."/>
            <person name="Nambeesan S."/>
            <person name="Nguyen T."/>
            <person name="Pegot-Espagnet P."/>
            <person name="Pouilly N."/>
            <person name="Raftis F."/>
            <person name="Sallet E."/>
            <person name="Schiex T."/>
            <person name="Thomas J."/>
            <person name="Vandecasteele C."/>
            <person name="Vares D."/>
            <person name="Vear F."/>
            <person name="Vautrin S."/>
            <person name="Crespi M."/>
            <person name="Mangin B."/>
            <person name="Burke J.M."/>
            <person name="Salse J."/>
            <person name="Munos S."/>
            <person name="Vincourt P."/>
            <person name="Rieseberg L.H."/>
            <person name="Langlade N.B."/>
        </authorList>
    </citation>
    <scope>NUCLEOTIDE SEQUENCE</scope>
    <source>
        <tissue evidence="3">Leaves</tissue>
    </source>
</reference>
<dbReference type="GO" id="GO:0003677">
    <property type="term" value="F:DNA binding"/>
    <property type="evidence" value="ECO:0007669"/>
    <property type="project" value="InterPro"/>
</dbReference>
<feature type="compositionally biased region" description="Basic and acidic residues" evidence="1">
    <location>
        <begin position="435"/>
        <end position="449"/>
    </location>
</feature>
<dbReference type="InterPro" id="IPR036431">
    <property type="entry name" value="ARID_dom_sf"/>
</dbReference>
<evidence type="ECO:0000259" key="2">
    <source>
        <dbReference type="PROSITE" id="PS51011"/>
    </source>
</evidence>
<dbReference type="SUPFAM" id="SSF46774">
    <property type="entry name" value="ARID-like"/>
    <property type="match status" value="1"/>
</dbReference>
<comment type="caution">
    <text evidence="3">The sequence shown here is derived from an EMBL/GenBank/DDBJ whole genome shotgun (WGS) entry which is preliminary data.</text>
</comment>
<feature type="region of interest" description="Disordered" evidence="1">
    <location>
        <begin position="429"/>
        <end position="449"/>
    </location>
</feature>
<keyword evidence="4" id="KW-1185">Reference proteome</keyword>
<dbReference type="Pfam" id="PF01388">
    <property type="entry name" value="ARID"/>
    <property type="match status" value="1"/>
</dbReference>
<name>A0A9K3N2E6_HELAN</name>
<protein>
    <submittedName>
        <fullName evidence="3">Transcription factor interactor and regulator CCHC(Zn) family</fullName>
    </submittedName>
</protein>
<gene>
    <name evidence="3" type="ORF">HanXRQr2_Chr11g0520131</name>
</gene>
<dbReference type="Pfam" id="PF22936">
    <property type="entry name" value="Pol_BBD"/>
    <property type="match status" value="1"/>
</dbReference>
<feature type="domain" description="ARID" evidence="2">
    <location>
        <begin position="316"/>
        <end position="411"/>
    </location>
</feature>
<dbReference type="Gramene" id="mRNA:HanXRQr2_Chr11g0520131">
    <property type="protein sequence ID" value="CDS:HanXRQr2_Chr11g0520131.1"/>
    <property type="gene ID" value="HanXRQr2_Chr11g0520131"/>
</dbReference>
<sequence length="449" mass="52696">MEQRYDDVTAANPINVTAANPLRVQQSGIRAPDYSEPRASSTTLPCQHCADERRERKWVMKRCYYCNIPGHQISNCKRKEEDEESQLIRIAINTGMEQQREDEDDDQRKGQIMEYLVVGTDGGLWSEMWYVSKTLKHHFSGNLDMFKRMKCMNDVETRTSENQFYFIRGIGPVDVISGAEKIKIQSVFFTQDIDRNILSYDQLITQGFTVKFTGDKCKLFPTFSVPLNNNVSVKSGLSKEEEMGLVEKRKMMDMETEFMMFKTKYLNDYFSKLEISSNEPDWNVMILQTMKFKDFLDCKALLDMMDDDDYVRKYKFILNAKFEEMVEWFITEKLGITTRPVPAYATNNRRICLLDVYLIIEREGGYRYVTENNIWPMIAKEMGFEYSDGELIRLVYMMYLDVLVYYYKFKTIQSKVYDKKVTDEKEVLGGMMDPRGSRSEGGDVERDSW</sequence>
<evidence type="ECO:0000313" key="3">
    <source>
        <dbReference type="EMBL" id="KAF5784492.1"/>
    </source>
</evidence>
<reference evidence="3" key="2">
    <citation type="submission" date="2020-06" db="EMBL/GenBank/DDBJ databases">
        <title>Helianthus annuus Genome sequencing and assembly Release 2.</title>
        <authorList>
            <person name="Gouzy J."/>
            <person name="Langlade N."/>
            <person name="Munos S."/>
        </authorList>
    </citation>
    <scope>NUCLEOTIDE SEQUENCE</scope>
    <source>
        <tissue evidence="3">Leaves</tissue>
    </source>
</reference>